<proteinExistence type="inferred from homology"/>
<dbReference type="EMBL" id="AUWU02000003">
    <property type="protein sequence ID" value="KAH0575397.1"/>
    <property type="molecule type" value="Genomic_DNA"/>
</dbReference>
<dbReference type="GO" id="GO:0004662">
    <property type="term" value="F:CAAX-protein geranylgeranyltransferase activity"/>
    <property type="evidence" value="ECO:0007669"/>
    <property type="project" value="UniProtKB-EC"/>
</dbReference>
<evidence type="ECO:0000256" key="11">
    <source>
        <dbReference type="ARBA" id="ARBA00042436"/>
    </source>
</evidence>
<evidence type="ECO:0000256" key="3">
    <source>
        <dbReference type="ARBA" id="ARBA00012700"/>
    </source>
</evidence>
<dbReference type="GO" id="GO:0005953">
    <property type="term" value="C:CAAX-protein geranylgeranyltransferase complex"/>
    <property type="evidence" value="ECO:0007669"/>
    <property type="project" value="TreeGrafter"/>
</dbReference>
<evidence type="ECO:0000256" key="12">
    <source>
        <dbReference type="ARBA" id="ARBA00043086"/>
    </source>
</evidence>
<protein>
    <recommendedName>
        <fullName evidence="9">Protein farnesyltransferase/geranylgeranyltransferase type-1 subunit alpha</fullName>
        <ecNumber evidence="4">2.5.1.58</ecNumber>
        <ecNumber evidence="3">2.5.1.59</ecNumber>
    </recommendedName>
    <alternativeName>
        <fullName evidence="12">CAAX farnesyltransferase subunit alpha</fullName>
    </alternativeName>
    <alternativeName>
        <fullName evidence="11">FTase-alpha</fullName>
    </alternativeName>
    <alternativeName>
        <fullName evidence="10">Ras proteins prenyltransferase subunit alpha</fullName>
    </alternativeName>
    <alternativeName>
        <fullName evidence="13">Type I protein geranyl-geranyltransferase subunit alpha</fullName>
    </alternativeName>
</protein>
<dbReference type="EMBL" id="KI546038">
    <property type="protein sequence ID" value="EST47607.1"/>
    <property type="molecule type" value="Genomic_DNA"/>
</dbReference>
<evidence type="ECO:0000256" key="2">
    <source>
        <dbReference type="ARBA" id="ARBA00006734"/>
    </source>
</evidence>
<evidence type="ECO:0000256" key="6">
    <source>
        <dbReference type="ARBA" id="ARBA00022679"/>
    </source>
</evidence>
<dbReference type="EC" id="2.5.1.58" evidence="4"/>
<evidence type="ECO:0000256" key="10">
    <source>
        <dbReference type="ARBA" id="ARBA00041392"/>
    </source>
</evidence>
<organism evidence="14">
    <name type="scientific">Spironucleus salmonicida</name>
    <dbReference type="NCBI Taxonomy" id="348837"/>
    <lineage>
        <taxon>Eukaryota</taxon>
        <taxon>Metamonada</taxon>
        <taxon>Diplomonadida</taxon>
        <taxon>Hexamitidae</taxon>
        <taxon>Hexamitinae</taxon>
        <taxon>Spironucleus</taxon>
    </lineage>
</organism>
<dbReference type="EC" id="2.5.1.59" evidence="3"/>
<dbReference type="InterPro" id="IPR002088">
    <property type="entry name" value="Prenyl_trans_a"/>
</dbReference>
<comment type="cofactor">
    <cofactor evidence="1">
        <name>Mg(2+)</name>
        <dbReference type="ChEBI" id="CHEBI:18420"/>
    </cofactor>
</comment>
<dbReference type="AlphaFoldDB" id="V6LSG0"/>
<dbReference type="Gene3D" id="1.25.40.120">
    <property type="entry name" value="Protein prenylyltransferase"/>
    <property type="match status" value="1"/>
</dbReference>
<evidence type="ECO:0000256" key="8">
    <source>
        <dbReference type="ARBA" id="ARBA00022842"/>
    </source>
</evidence>
<dbReference type="PANTHER" id="PTHR11129">
    <property type="entry name" value="PROTEIN FARNESYLTRANSFERASE ALPHA SUBUNIT/RAB GERANYLGERANYL TRANSFERASE ALPHA SUBUNIT"/>
    <property type="match status" value="1"/>
</dbReference>
<keyword evidence="6 14" id="KW-0808">Transferase</keyword>
<name>V6LSG0_9EUKA</name>
<evidence type="ECO:0000256" key="13">
    <source>
        <dbReference type="ARBA" id="ARBA00043219"/>
    </source>
</evidence>
<comment type="similarity">
    <text evidence="2">Belongs to the protein prenyltransferase subunit alpha family.</text>
</comment>
<keyword evidence="16" id="KW-1185">Reference proteome</keyword>
<evidence type="ECO:0000313" key="16">
    <source>
        <dbReference type="Proteomes" id="UP000018208"/>
    </source>
</evidence>
<evidence type="ECO:0000256" key="4">
    <source>
        <dbReference type="ARBA" id="ARBA00012702"/>
    </source>
</evidence>
<evidence type="ECO:0000256" key="5">
    <source>
        <dbReference type="ARBA" id="ARBA00022602"/>
    </source>
</evidence>
<reference evidence="15" key="2">
    <citation type="submission" date="2020-12" db="EMBL/GenBank/DDBJ databases">
        <title>New Spironucleus salmonicida genome in near-complete chromosomes.</title>
        <authorList>
            <person name="Xu F."/>
            <person name="Kurt Z."/>
            <person name="Jimenez-Gonzalez A."/>
            <person name="Astvaldsson A."/>
            <person name="Andersson J.O."/>
            <person name="Svard S.G."/>
        </authorList>
    </citation>
    <scope>NUCLEOTIDE SEQUENCE</scope>
    <source>
        <strain evidence="15">ATCC 50377</strain>
    </source>
</reference>
<evidence type="ECO:0000313" key="14">
    <source>
        <dbReference type="EMBL" id="EST47607.1"/>
    </source>
</evidence>
<dbReference type="PANTHER" id="PTHR11129:SF1">
    <property type="entry name" value="PROTEIN FARNESYLTRANSFERASE_GERANYLGERANYLTRANSFERASE TYPE-1 SUBUNIT ALPHA"/>
    <property type="match status" value="1"/>
</dbReference>
<dbReference type="OrthoDB" id="272289at2759"/>
<dbReference type="PROSITE" id="PS51147">
    <property type="entry name" value="PFTA"/>
    <property type="match status" value="3"/>
</dbReference>
<keyword evidence="7" id="KW-0677">Repeat</keyword>
<dbReference type="GO" id="GO:0004660">
    <property type="term" value="F:protein farnesyltransferase activity"/>
    <property type="evidence" value="ECO:0007669"/>
    <property type="project" value="UniProtKB-EC"/>
</dbReference>
<keyword evidence="8" id="KW-0460">Magnesium</keyword>
<dbReference type="Proteomes" id="UP000018208">
    <property type="component" value="Unassembled WGS sequence"/>
</dbReference>
<dbReference type="SUPFAM" id="SSF48439">
    <property type="entry name" value="Protein prenylyltransferase"/>
    <property type="match status" value="1"/>
</dbReference>
<evidence type="ECO:0000256" key="7">
    <source>
        <dbReference type="ARBA" id="ARBA00022737"/>
    </source>
</evidence>
<evidence type="ECO:0000313" key="15">
    <source>
        <dbReference type="EMBL" id="KAH0575397.1"/>
    </source>
</evidence>
<dbReference type="Pfam" id="PF01239">
    <property type="entry name" value="PPTA"/>
    <property type="match status" value="1"/>
</dbReference>
<dbReference type="GO" id="GO:0005965">
    <property type="term" value="C:protein farnesyltransferase complex"/>
    <property type="evidence" value="ECO:0007669"/>
    <property type="project" value="TreeGrafter"/>
</dbReference>
<dbReference type="VEuPathDB" id="GiardiaDB:SS50377_23030"/>
<evidence type="ECO:0000256" key="1">
    <source>
        <dbReference type="ARBA" id="ARBA00001946"/>
    </source>
</evidence>
<keyword evidence="5" id="KW-0637">Prenyltransferase</keyword>
<reference evidence="14 15" key="1">
    <citation type="journal article" date="2014" name="PLoS Genet.">
        <title>The Genome of Spironucleus salmonicida Highlights a Fish Pathogen Adapted to Fluctuating Environments.</title>
        <authorList>
            <person name="Xu F."/>
            <person name="Jerlstrom-Hultqvist J."/>
            <person name="Einarsson E."/>
            <person name="Astvaldsson A."/>
            <person name="Svard S.G."/>
            <person name="Andersson J.O."/>
        </authorList>
    </citation>
    <scope>NUCLEOTIDE SEQUENCE</scope>
    <source>
        <strain evidence="15">ATCC 50377</strain>
    </source>
</reference>
<evidence type="ECO:0000256" key="9">
    <source>
        <dbReference type="ARBA" id="ARBA00040965"/>
    </source>
</evidence>
<gene>
    <name evidence="14" type="ORF">SS50377_12302</name>
    <name evidence="15" type="ORF">SS50377_23030</name>
</gene>
<accession>V6LSG0</accession>
<sequence>MTWEDIPKEFIPDIEQDILQVTYSEEYKVQLINLSYAYTYNELSERAFATTQLILSQNPYQYTAYTLRRKILFQRNDQVLLAQEIVKTHNILLVQPKNFQQWHHIHEIIEFTLQHNYYFDPQLEINFTDQVFEMDQKNYHSWDFRIWLVQRCGIQNFIKSELAVTVKLLLLDPLNNSYWSYRAFLFKFSTITITDEFEFYKTIIHKAPSSEPGWNFLVSLFDISIQKNDIDTANKIYDYARENCIGDGPIRAPALFLCVDNVWFRKEDVQHLSDTCNLVAKFDVPRKNYWAFMSKEIFDIVKEKDAI</sequence>